<gene>
    <name evidence="1" type="ORF">OHZ10_30695</name>
</gene>
<dbReference type="EMBL" id="CP109822">
    <property type="protein sequence ID" value="XAE50855.1"/>
    <property type="molecule type" value="Genomic_DNA"/>
</dbReference>
<sequence>MSVDERWRVGTLATRSGADGTGCSRSLADNKEPGEKFVRTIWKRIAVPLLAACGTMAHACQPPYHHTEYFGDSTYMSDELRGKVLDDIRAHRYTIIEPQIGLLYFPIVRKGDAIYLGNKPIATGKDSFWYLGQGYYQLNGQLYYMDEHVGAFPGGGTVVVHVEDRTRPMPDDYPKGRLYCRVRHHASILETSTGLRVERIVDDN</sequence>
<organism evidence="1 2">
    <name type="scientific">Burkholderia arboris</name>
    <dbReference type="NCBI Taxonomy" id="488730"/>
    <lineage>
        <taxon>Bacteria</taxon>
        <taxon>Pseudomonadati</taxon>
        <taxon>Pseudomonadota</taxon>
        <taxon>Betaproteobacteria</taxon>
        <taxon>Burkholderiales</taxon>
        <taxon>Burkholderiaceae</taxon>
        <taxon>Burkholderia</taxon>
        <taxon>Burkholderia cepacia complex</taxon>
    </lineage>
</organism>
<evidence type="ECO:0000313" key="1">
    <source>
        <dbReference type="EMBL" id="XAE50855.1"/>
    </source>
</evidence>
<accession>A0ABZ3DNV6</accession>
<name>A0ABZ3DNV6_9BURK</name>
<proteinExistence type="predicted"/>
<keyword evidence="2" id="KW-1185">Reference proteome</keyword>
<evidence type="ECO:0000313" key="2">
    <source>
        <dbReference type="Proteomes" id="UP001448498"/>
    </source>
</evidence>
<evidence type="ECO:0008006" key="3">
    <source>
        <dbReference type="Google" id="ProtNLM"/>
    </source>
</evidence>
<protein>
    <recommendedName>
        <fullName evidence="3">Lipoprotein</fullName>
    </recommendedName>
</protein>
<dbReference type="Proteomes" id="UP001448498">
    <property type="component" value="Chromosome 3"/>
</dbReference>
<dbReference type="RefSeq" id="WP_342705272.1">
    <property type="nucleotide sequence ID" value="NZ_CP109822.1"/>
</dbReference>
<reference evidence="1 2" key="1">
    <citation type="submission" date="2022-10" db="EMBL/GenBank/DDBJ databases">
        <title>Genomic of Burkholderia cepacia PN-1.</title>
        <authorList>
            <person name="Yang Y."/>
            <person name="Guan H."/>
            <person name="Huang J."/>
        </authorList>
    </citation>
    <scope>NUCLEOTIDE SEQUENCE [LARGE SCALE GENOMIC DNA]</scope>
    <source>
        <strain evidence="1 2">PN-1</strain>
    </source>
</reference>